<comment type="caution">
    <text evidence="2">The sequence shown here is derived from an EMBL/GenBank/DDBJ whole genome shotgun (WGS) entry which is preliminary data.</text>
</comment>
<organism evidence="2 3">
    <name type="scientific">Streptosporangium minutum</name>
    <dbReference type="NCBI Taxonomy" id="569862"/>
    <lineage>
        <taxon>Bacteria</taxon>
        <taxon>Bacillati</taxon>
        <taxon>Actinomycetota</taxon>
        <taxon>Actinomycetes</taxon>
        <taxon>Streptosporangiales</taxon>
        <taxon>Streptosporangiaceae</taxon>
        <taxon>Streptosporangium</taxon>
    </lineage>
</organism>
<keyword evidence="1" id="KW-0862">Zinc</keyword>
<dbReference type="Pfam" id="PF02585">
    <property type="entry name" value="PIG-L"/>
    <property type="match status" value="1"/>
</dbReference>
<dbReference type="EMBL" id="NGFP01000086">
    <property type="protein sequence ID" value="OUC95215.1"/>
    <property type="molecule type" value="Genomic_DNA"/>
</dbReference>
<evidence type="ECO:0000313" key="2">
    <source>
        <dbReference type="EMBL" id="OUC95215.1"/>
    </source>
</evidence>
<evidence type="ECO:0000256" key="1">
    <source>
        <dbReference type="ARBA" id="ARBA00022833"/>
    </source>
</evidence>
<keyword evidence="3" id="KW-1185">Reference proteome</keyword>
<accession>A0A243RK13</accession>
<reference evidence="2 3" key="1">
    <citation type="submission" date="2017-05" db="EMBL/GenBank/DDBJ databases">
        <title>Biotechnological potential of actinobacteria isolated from South African environments.</title>
        <authorList>
            <person name="Le Roes-Hill M."/>
            <person name="Prins A."/>
            <person name="Durrell K.A."/>
        </authorList>
    </citation>
    <scope>NUCLEOTIDE SEQUENCE [LARGE SCALE GENOMIC DNA]</scope>
    <source>
        <strain evidence="2">M26</strain>
    </source>
</reference>
<dbReference type="Gene3D" id="3.40.50.10320">
    <property type="entry name" value="LmbE-like"/>
    <property type="match status" value="1"/>
</dbReference>
<evidence type="ECO:0000313" key="3">
    <source>
        <dbReference type="Proteomes" id="UP000194761"/>
    </source>
</evidence>
<dbReference type="GO" id="GO:0016811">
    <property type="term" value="F:hydrolase activity, acting on carbon-nitrogen (but not peptide) bonds, in linear amides"/>
    <property type="evidence" value="ECO:0007669"/>
    <property type="project" value="TreeGrafter"/>
</dbReference>
<proteinExistence type="predicted"/>
<sequence>MLSENEINRVLVVTAHPDDVDFAAAGSIARFTDRGVEVTYCVVTDGDAGGFDRELDNGGMAGLRRTEQTNAAKIVGVTDLRFLGYHDGTVVQSLDLRRDITRVIRQVRPDLVITHTPERNYGFIAPSHPDHRAVGGSALDAVYPDARNPYTFPSLLLEEGLEAWTVREVWLNGGQTPDHHVDVTDTFERKLSALRAHVSQTSHVEGFDDFIRSRFSQLAVEAGLGEGRYAEAFQRVPTA</sequence>
<dbReference type="PANTHER" id="PTHR12993">
    <property type="entry name" value="N-ACETYLGLUCOSAMINYL-PHOSPHATIDYLINOSITOL DE-N-ACETYLASE-RELATED"/>
    <property type="match status" value="1"/>
</dbReference>
<dbReference type="Proteomes" id="UP000194761">
    <property type="component" value="Unassembled WGS sequence"/>
</dbReference>
<dbReference type="RefSeq" id="WP_086574446.1">
    <property type="nucleotide sequence ID" value="NZ_NGFP01000086.1"/>
</dbReference>
<dbReference type="AlphaFoldDB" id="A0A243RK13"/>
<dbReference type="GO" id="GO:0016137">
    <property type="term" value="P:glycoside metabolic process"/>
    <property type="evidence" value="ECO:0007669"/>
    <property type="project" value="UniProtKB-ARBA"/>
</dbReference>
<gene>
    <name evidence="2" type="ORF">CA984_19550</name>
</gene>
<dbReference type="InterPro" id="IPR024078">
    <property type="entry name" value="LmbE-like_dom_sf"/>
</dbReference>
<dbReference type="PANTHER" id="PTHR12993:SF28">
    <property type="entry name" value="LMBE FAMILY PROTEIN"/>
    <property type="match status" value="1"/>
</dbReference>
<protein>
    <submittedName>
        <fullName evidence="2">PIG-L domain-containing protein</fullName>
    </submittedName>
</protein>
<name>A0A243RK13_9ACTN</name>
<dbReference type="SUPFAM" id="SSF102588">
    <property type="entry name" value="LmbE-like"/>
    <property type="match status" value="1"/>
</dbReference>
<dbReference type="InterPro" id="IPR003737">
    <property type="entry name" value="GlcNAc_PI_deacetylase-related"/>
</dbReference>